<keyword evidence="3" id="KW-1185">Reference proteome</keyword>
<reference evidence="2 3" key="1">
    <citation type="submission" date="2015-01" db="EMBL/GenBank/DDBJ databases">
        <title>The Genome Sequence of Capronia semiimmersa CBS27337.</title>
        <authorList>
            <consortium name="The Broad Institute Genomics Platform"/>
            <person name="Cuomo C."/>
            <person name="de Hoog S."/>
            <person name="Gorbushina A."/>
            <person name="Stielow B."/>
            <person name="Teixiera M."/>
            <person name="Abouelleil A."/>
            <person name="Chapman S.B."/>
            <person name="Priest M."/>
            <person name="Young S.K."/>
            <person name="Wortman J."/>
            <person name="Nusbaum C."/>
            <person name="Birren B."/>
        </authorList>
    </citation>
    <scope>NUCLEOTIDE SEQUENCE [LARGE SCALE GENOMIC DNA]</scope>
    <source>
        <strain evidence="2 3">CBS 27337</strain>
    </source>
</reference>
<feature type="compositionally biased region" description="Low complexity" evidence="1">
    <location>
        <begin position="176"/>
        <end position="202"/>
    </location>
</feature>
<dbReference type="EMBL" id="KN846956">
    <property type="protein sequence ID" value="KIW72361.1"/>
    <property type="molecule type" value="Genomic_DNA"/>
</dbReference>
<name>A0A0D2D472_9EURO</name>
<sequence>MTKAADPYYNRKPVPDELIKDVGLTGLSPEEEFWNREKKFTAHGADVRRFSNSLHGGLEPLGDPYYGRRRVSNAEIANVGATGLTPEEEYWNRERKYSVGGHDVRKFSKGTKSSLEPSSDPYYNRKRVSDAEVKNVAPLDEIMTPAEQFEVRERKQSLFQLSSDPFDVIANRHRQSVSGATTGASAAATRRRSSAVAPDATAAAAVAGHTHSGYDGGHKLETIVSKVDAPAASSHNGESSGSGHISDDTLKRDSIDPVSGSSGEHTRHYDAVTTGHHHDPDSVAPHEVR</sequence>
<feature type="compositionally biased region" description="Basic and acidic residues" evidence="1">
    <location>
        <begin position="245"/>
        <end position="255"/>
    </location>
</feature>
<feature type="compositionally biased region" description="Low complexity" evidence="1">
    <location>
        <begin position="233"/>
        <end position="244"/>
    </location>
</feature>
<dbReference type="Proteomes" id="UP000054266">
    <property type="component" value="Unassembled WGS sequence"/>
</dbReference>
<feature type="region of interest" description="Disordered" evidence="1">
    <location>
        <begin position="173"/>
        <end position="202"/>
    </location>
</feature>
<organism evidence="2 3">
    <name type="scientific">Phialophora macrospora</name>
    <dbReference type="NCBI Taxonomy" id="1851006"/>
    <lineage>
        <taxon>Eukaryota</taxon>
        <taxon>Fungi</taxon>
        <taxon>Dikarya</taxon>
        <taxon>Ascomycota</taxon>
        <taxon>Pezizomycotina</taxon>
        <taxon>Eurotiomycetes</taxon>
        <taxon>Chaetothyriomycetidae</taxon>
        <taxon>Chaetothyriales</taxon>
        <taxon>Herpotrichiellaceae</taxon>
        <taxon>Phialophora</taxon>
    </lineage>
</organism>
<evidence type="ECO:0000313" key="2">
    <source>
        <dbReference type="EMBL" id="KIW72361.1"/>
    </source>
</evidence>
<proteinExistence type="predicted"/>
<dbReference type="HOGENOM" id="CLU_963107_0_0_1"/>
<dbReference type="AlphaFoldDB" id="A0A0D2D472"/>
<feature type="compositionally biased region" description="Basic and acidic residues" evidence="1">
    <location>
        <begin position="264"/>
        <end position="289"/>
    </location>
</feature>
<evidence type="ECO:0000313" key="3">
    <source>
        <dbReference type="Proteomes" id="UP000054266"/>
    </source>
</evidence>
<feature type="region of interest" description="Disordered" evidence="1">
    <location>
        <begin position="230"/>
        <end position="289"/>
    </location>
</feature>
<feature type="region of interest" description="Disordered" evidence="1">
    <location>
        <begin position="104"/>
        <end position="123"/>
    </location>
</feature>
<gene>
    <name evidence="2" type="ORF">PV04_00560</name>
</gene>
<accession>A0A0D2D472</accession>
<protein>
    <submittedName>
        <fullName evidence="2">Uncharacterized protein</fullName>
    </submittedName>
</protein>
<evidence type="ECO:0000256" key="1">
    <source>
        <dbReference type="SAM" id="MobiDB-lite"/>
    </source>
</evidence>